<keyword evidence="1" id="KW-0175">Coiled coil</keyword>
<feature type="region of interest" description="Disordered" evidence="2">
    <location>
        <begin position="143"/>
        <end position="170"/>
    </location>
</feature>
<name>A0A9K3CVZ4_9EUKA</name>
<gene>
    <name evidence="3" type="ORF">KIPB_005397</name>
</gene>
<proteinExistence type="predicted"/>
<feature type="compositionally biased region" description="Basic and acidic residues" evidence="2">
    <location>
        <begin position="161"/>
        <end position="170"/>
    </location>
</feature>
<evidence type="ECO:0000256" key="1">
    <source>
        <dbReference type="SAM" id="Coils"/>
    </source>
</evidence>
<reference evidence="3 4" key="1">
    <citation type="journal article" date="2018" name="PLoS ONE">
        <title>The draft genome of Kipferlia bialata reveals reductive genome evolution in fornicate parasites.</title>
        <authorList>
            <person name="Tanifuji G."/>
            <person name="Takabayashi S."/>
            <person name="Kume K."/>
            <person name="Takagi M."/>
            <person name="Nakayama T."/>
            <person name="Kamikawa R."/>
            <person name="Inagaki Y."/>
            <person name="Hashimoto T."/>
        </authorList>
    </citation>
    <scope>NUCLEOTIDE SEQUENCE [LARGE SCALE GENOMIC DNA]</scope>
    <source>
        <strain evidence="3">NY0173</strain>
    </source>
</reference>
<comment type="caution">
    <text evidence="3">The sequence shown here is derived from an EMBL/GenBank/DDBJ whole genome shotgun (WGS) entry which is preliminary data.</text>
</comment>
<sequence length="170" mass="19217">MSDAETIEKLRQALKTRNDQLQQYSAAYEKAKGNAQVFRERLLQVKGGYEQAQKAAQEAEAARLSAVAERDTAVKEADEYRTRNTELTERCDGLLDAETELDQLAGELLDMRERLDTVTGELTRSRKDGLAVRAEVQALQQGIRETRDRGAKAEAQLAMSKQRETEARWE</sequence>
<evidence type="ECO:0000313" key="3">
    <source>
        <dbReference type="EMBL" id="GIQ83987.1"/>
    </source>
</evidence>
<evidence type="ECO:0000256" key="2">
    <source>
        <dbReference type="SAM" id="MobiDB-lite"/>
    </source>
</evidence>
<feature type="coiled-coil region" evidence="1">
    <location>
        <begin position="4"/>
        <end position="121"/>
    </location>
</feature>
<accession>A0A9K3CVZ4</accession>
<dbReference type="Proteomes" id="UP000265618">
    <property type="component" value="Unassembled WGS sequence"/>
</dbReference>
<dbReference type="EMBL" id="BDIP01001259">
    <property type="protein sequence ID" value="GIQ83987.1"/>
    <property type="molecule type" value="Genomic_DNA"/>
</dbReference>
<protein>
    <submittedName>
        <fullName evidence="3">Uncharacterized protein</fullName>
    </submittedName>
</protein>
<evidence type="ECO:0000313" key="4">
    <source>
        <dbReference type="Proteomes" id="UP000265618"/>
    </source>
</evidence>
<keyword evidence="4" id="KW-1185">Reference proteome</keyword>
<dbReference type="AlphaFoldDB" id="A0A9K3CVZ4"/>
<organism evidence="3 4">
    <name type="scientific">Kipferlia bialata</name>
    <dbReference type="NCBI Taxonomy" id="797122"/>
    <lineage>
        <taxon>Eukaryota</taxon>
        <taxon>Metamonada</taxon>
        <taxon>Carpediemonas-like organisms</taxon>
        <taxon>Kipferlia</taxon>
    </lineage>
</organism>